<protein>
    <recommendedName>
        <fullName evidence="1">MoxR-vWA-beta-propeller ternary system domain-containing protein</fullName>
    </recommendedName>
</protein>
<proteinExistence type="predicted"/>
<evidence type="ECO:0000259" key="1">
    <source>
        <dbReference type="Pfam" id="PF19921"/>
    </source>
</evidence>
<organism evidence="2 3">
    <name type="scientific">Xanthomonas sacchari</name>
    <dbReference type="NCBI Taxonomy" id="56458"/>
    <lineage>
        <taxon>Bacteria</taxon>
        <taxon>Pseudomonadati</taxon>
        <taxon>Pseudomonadota</taxon>
        <taxon>Gammaproteobacteria</taxon>
        <taxon>Lysobacterales</taxon>
        <taxon>Lysobacteraceae</taxon>
        <taxon>Xanthomonas</taxon>
    </lineage>
</organism>
<dbReference type="EMBL" id="CP099534">
    <property type="protein sequence ID" value="UYK88863.1"/>
    <property type="molecule type" value="Genomic_DNA"/>
</dbReference>
<dbReference type="InterPro" id="IPR045548">
    <property type="entry name" value="bpX5"/>
</dbReference>
<gene>
    <name evidence="2" type="ORF">NG824_20775</name>
</gene>
<feature type="domain" description="MoxR-vWA-beta-propeller ternary system" evidence="1">
    <location>
        <begin position="3"/>
        <end position="135"/>
    </location>
</feature>
<accession>A0AA46SUM2</accession>
<dbReference type="Pfam" id="PF19921">
    <property type="entry name" value="bpX5"/>
    <property type="match status" value="1"/>
</dbReference>
<reference evidence="2" key="1">
    <citation type="submission" date="2022-06" db="EMBL/GenBank/DDBJ databases">
        <title>Dynamics of rice microbiomes reveals core vertical transmitted seed endophytes.</title>
        <authorList>
            <person name="Liao K."/>
            <person name="Zhang X."/>
        </authorList>
    </citation>
    <scope>NUCLEOTIDE SEQUENCE</scope>
    <source>
        <strain evidence="2">JR3-14</strain>
    </source>
</reference>
<dbReference type="AlphaFoldDB" id="A0AA46SUM2"/>
<evidence type="ECO:0000313" key="2">
    <source>
        <dbReference type="EMBL" id="UYK88863.1"/>
    </source>
</evidence>
<dbReference type="Proteomes" id="UP001164392">
    <property type="component" value="Chromosome"/>
</dbReference>
<evidence type="ECO:0000313" key="3">
    <source>
        <dbReference type="Proteomes" id="UP001164392"/>
    </source>
</evidence>
<name>A0AA46SUM2_9XANT</name>
<dbReference type="RefSeq" id="WP_152235532.1">
    <property type="nucleotide sequence ID" value="NZ_CP099534.1"/>
</dbReference>
<sequence>MTWGWQDDPAPPPPQGVVGVGRQRAQRLLACVARSAQPDVLMVAATADLVVVTGPEAALPWIDEGQYIAPRPAAPGLWLPTTQCPDIPLDLLAQAVARRHPGAPWLLLRTPSVLVPLQRLLPAGAAVLEQIRRRWAV</sequence>